<accession>A0A9E4ZBN6</accession>
<keyword evidence="1" id="KW-0862">Zinc</keyword>
<keyword evidence="1" id="KW-0863">Zinc-finger</keyword>
<evidence type="ECO:0000313" key="4">
    <source>
        <dbReference type="EMBL" id="MCM1985473.1"/>
    </source>
</evidence>
<dbReference type="Pfam" id="PF04895">
    <property type="entry name" value="Nre_C"/>
    <property type="match status" value="1"/>
</dbReference>
<dbReference type="RefSeq" id="WP_250866848.1">
    <property type="nucleotide sequence ID" value="NZ_JAGSOI010000001.1"/>
</dbReference>
<dbReference type="HAMAP" id="MF_02096">
    <property type="entry name" value="Nre"/>
    <property type="match status" value="1"/>
</dbReference>
<evidence type="ECO:0000313" key="5">
    <source>
        <dbReference type="Proteomes" id="UP001056766"/>
    </source>
</evidence>
<dbReference type="PANTHER" id="PTHR38136">
    <property type="entry name" value="DNA REPAIR PROTEIN"/>
    <property type="match status" value="1"/>
</dbReference>
<comment type="caution">
    <text evidence="4">The sequence shown here is derived from an EMBL/GenBank/DDBJ whole genome shotgun (WGS) entry which is preliminary data.</text>
</comment>
<comment type="function">
    <text evidence="1">Involved in DNA damage repair.</text>
</comment>
<keyword evidence="1" id="KW-0479">Metal-binding</keyword>
<feature type="zinc finger region" description="C4-type" evidence="1">
    <location>
        <begin position="6"/>
        <end position="20"/>
    </location>
</feature>
<reference evidence="4" key="1">
    <citation type="journal article" date="2021" name="mSystems">
        <title>Bacteria and Archaea Synergistically Convert Glycine Betaine to Biogenic Methane in the Formosa Cold Seep of the South China Sea.</title>
        <authorList>
            <person name="Li L."/>
            <person name="Zhang W."/>
            <person name="Zhang S."/>
            <person name="Song L."/>
            <person name="Sun Q."/>
            <person name="Zhang H."/>
            <person name="Xiang H."/>
            <person name="Dong X."/>
        </authorList>
    </citation>
    <scope>NUCLEOTIDE SEQUENCE</scope>
    <source>
        <strain evidence="4">LLY</strain>
    </source>
</reference>
<protein>
    <recommendedName>
        <fullName evidence="1">DNA repair protein</fullName>
    </recommendedName>
</protein>
<sequence>MSKSLCIQCKGKGLCGRPLCPILEKFRSAENTATSISSDGSIFGASPPAVFVGRYGYPQVKAGPMIPPQVDSKDAMALEDPKHWLSMDIRDIISARCQLVRANTTMDVKNANRPDKLLEKSQELALSKSPIDTEAWFTKPLKQDLKFDSVLTPMGPSGTMTDFDIAENPKVPKKVDHLAYDTDALAKDAVCELFKGDIPTEHITRLLSIGLLGQERKLVPTRWAITATDDMVGKDITDRVIDLPLISEISVFSGGCFGNYFEILMTPRRYSYELLEIWMKSSVWSGDSSWIGQDMEDINGKKGYSNLAGGYYAARIAALEHLEKIQRQASVFMIREITPEYWAPLGVWVVREAARNALSSIPRTFETIEEALDDMATRVRTPSEQWKAKAKMLSDIRFQRTLDSFF</sequence>
<comment type="similarity">
    <text evidence="1">Belongs to the Nre family.</text>
</comment>
<dbReference type="EMBL" id="JAGSOI010000001">
    <property type="protein sequence ID" value="MCM1985473.1"/>
    <property type="molecule type" value="Genomic_DNA"/>
</dbReference>
<dbReference type="Proteomes" id="UP001056766">
    <property type="component" value="Unassembled WGS sequence"/>
</dbReference>
<keyword evidence="1" id="KW-0227">DNA damage</keyword>
<dbReference type="PANTHER" id="PTHR38136:SF2">
    <property type="entry name" value="DNA REPAIR PROTEIN"/>
    <property type="match status" value="1"/>
</dbReference>
<dbReference type="GO" id="GO:0006281">
    <property type="term" value="P:DNA repair"/>
    <property type="evidence" value="ECO:0007669"/>
    <property type="project" value="UniProtKB-UniRule"/>
</dbReference>
<evidence type="ECO:0000256" key="1">
    <source>
        <dbReference type="HAMAP-Rule" id="MF_02096"/>
    </source>
</evidence>
<dbReference type="Pfam" id="PF04894">
    <property type="entry name" value="Nre_N"/>
    <property type="match status" value="1"/>
</dbReference>
<comment type="domain">
    <text evidence="1">Contains a predicted C4 metal binding domain at the N-terminus, which could be a zinc finger DNA binding domain.</text>
</comment>
<dbReference type="InterPro" id="IPR033167">
    <property type="entry name" value="Nre"/>
</dbReference>
<dbReference type="AlphaFoldDB" id="A0A9E4ZBN6"/>
<dbReference type="GO" id="GO:0008270">
    <property type="term" value="F:zinc ion binding"/>
    <property type="evidence" value="ECO:0007669"/>
    <property type="project" value="UniProtKB-UniRule"/>
</dbReference>
<dbReference type="InterPro" id="IPR006979">
    <property type="entry name" value="Nre_C"/>
</dbReference>
<feature type="domain" description="Archaeal Nre N-terminal" evidence="2">
    <location>
        <begin position="14"/>
        <end position="285"/>
    </location>
</feature>
<proteinExistence type="inferred from homology"/>
<gene>
    <name evidence="4" type="ORF">KDK67_00330</name>
</gene>
<keyword evidence="1" id="KW-0234">DNA repair</keyword>
<name>A0A9E4ZBN6_9EURY</name>
<feature type="domain" description="Archaeal Nre C-terminal" evidence="3">
    <location>
        <begin position="296"/>
        <end position="405"/>
    </location>
</feature>
<evidence type="ECO:0000259" key="2">
    <source>
        <dbReference type="Pfam" id="PF04894"/>
    </source>
</evidence>
<dbReference type="InterPro" id="IPR006978">
    <property type="entry name" value="Nre_N"/>
</dbReference>
<evidence type="ECO:0000259" key="3">
    <source>
        <dbReference type="Pfam" id="PF04895"/>
    </source>
</evidence>
<keyword evidence="5" id="KW-1185">Reference proteome</keyword>
<reference evidence="4" key="2">
    <citation type="submission" date="2021-04" db="EMBL/GenBank/DDBJ databases">
        <authorList>
            <person name="Dong X."/>
        </authorList>
    </citation>
    <scope>NUCLEOTIDE SEQUENCE</scope>
    <source>
        <strain evidence="4">LLY</strain>
    </source>
</reference>
<organism evidence="4 5">
    <name type="scientific">Methanococcoides seepicolus</name>
    <dbReference type="NCBI Taxonomy" id="2828780"/>
    <lineage>
        <taxon>Archaea</taxon>
        <taxon>Methanobacteriati</taxon>
        <taxon>Methanobacteriota</taxon>
        <taxon>Stenosarchaea group</taxon>
        <taxon>Methanomicrobia</taxon>
        <taxon>Methanosarcinales</taxon>
        <taxon>Methanosarcinaceae</taxon>
        <taxon>Methanococcoides</taxon>
    </lineage>
</organism>